<accession>A0AAX4HC99</accession>
<feature type="domain" description="CTLH/CRA C-terminal to LisH motif" evidence="2">
    <location>
        <begin position="191"/>
        <end position="379"/>
    </location>
</feature>
<dbReference type="InterPro" id="IPR024964">
    <property type="entry name" value="CTLH/CRA"/>
</dbReference>
<dbReference type="GO" id="GO:0004842">
    <property type="term" value="F:ubiquitin-protein transferase activity"/>
    <property type="evidence" value="ECO:0007669"/>
    <property type="project" value="InterPro"/>
</dbReference>
<evidence type="ECO:0000313" key="3">
    <source>
        <dbReference type="EMBL" id="WPK26207.1"/>
    </source>
</evidence>
<feature type="region of interest" description="Disordered" evidence="1">
    <location>
        <begin position="49"/>
        <end position="68"/>
    </location>
</feature>
<dbReference type="GO" id="GO:0005634">
    <property type="term" value="C:nucleus"/>
    <property type="evidence" value="ECO:0007669"/>
    <property type="project" value="TreeGrafter"/>
</dbReference>
<evidence type="ECO:0000313" key="4">
    <source>
        <dbReference type="Proteomes" id="UP001338582"/>
    </source>
</evidence>
<feature type="compositionally biased region" description="Polar residues" evidence="1">
    <location>
        <begin position="54"/>
        <end position="68"/>
    </location>
</feature>
<dbReference type="InterPro" id="IPR045098">
    <property type="entry name" value="Fyv10_fam"/>
</dbReference>
<sequence length="503" mass="57194">MTQLLSTLQKEVDALNEAGSRNLQLLVDNTDNFLDALRAIEADLAAQVEHEQSENAPNTNGNGVSTSVPTDTGFDSLEIITSSWYNDSIRCLKGYNGQILKFLKNIVNNSKFRADLDDAYTYPLELDSAPLNEVSLAAARQNGDARKLENRQNLLKSIAVHFLKTGHGDCLDDILTGSSLVDWVDTDTILKFAELSRIVDDLKTRHDLTLALQWLSTRERDSPELLIRLHMLQYVLVLNDAPMSVFSGDEKPDTLTEAEYAAYKYAIRNFALYFKYDQSNVESVFFLIALKPSELRAILKDVIFKAIEPENCSELEGASRKSFVLSLIQSFDDIHSNQSLFDNLAHRLTAHFCDDLGLSRNSSLFEALLAGFVNLPNFYKYNRLQQKLGQKQVEDANADDVDLPFLIPDKNRFLFEYHPIFICPVSKEQLQPLTGDDDFLKKKLRWPKEDPNANPVVVFELCRHMALKESVRSLLRGSDKFKCHYCYKKHNILEVKDAYFIDL</sequence>
<reference evidence="3 4" key="1">
    <citation type="submission" date="2023-10" db="EMBL/GenBank/DDBJ databases">
        <title>Draft Genome Sequence of Candida saopaulonensis from a very Premature Infant with Sepsis.</title>
        <authorList>
            <person name="Ning Y."/>
            <person name="Dai R."/>
            <person name="Xiao M."/>
            <person name="Xu Y."/>
            <person name="Yan Q."/>
            <person name="Zhang L."/>
        </authorList>
    </citation>
    <scope>NUCLEOTIDE SEQUENCE [LARGE SCALE GENOMIC DNA]</scope>
    <source>
        <strain evidence="3 4">19XY460</strain>
    </source>
</reference>
<gene>
    <name evidence="3" type="ORF">PUMCH_003555</name>
</gene>
<dbReference type="GO" id="GO:0043161">
    <property type="term" value="P:proteasome-mediated ubiquitin-dependent protein catabolic process"/>
    <property type="evidence" value="ECO:0007669"/>
    <property type="project" value="InterPro"/>
</dbReference>
<dbReference type="EMBL" id="CP138897">
    <property type="protein sequence ID" value="WPK26207.1"/>
    <property type="molecule type" value="Genomic_DNA"/>
</dbReference>
<dbReference type="GO" id="GO:0034657">
    <property type="term" value="C:GID complex"/>
    <property type="evidence" value="ECO:0007669"/>
    <property type="project" value="TreeGrafter"/>
</dbReference>
<proteinExistence type="predicted"/>
<keyword evidence="4" id="KW-1185">Reference proteome</keyword>
<dbReference type="AlphaFoldDB" id="A0AAX4HC99"/>
<dbReference type="GeneID" id="88174618"/>
<dbReference type="RefSeq" id="XP_062878588.1">
    <property type="nucleotide sequence ID" value="XM_063022518.1"/>
</dbReference>
<protein>
    <recommendedName>
        <fullName evidence="2">CTLH/CRA C-terminal to LisH motif domain-containing protein</fullName>
    </recommendedName>
</protein>
<dbReference type="GO" id="GO:0005737">
    <property type="term" value="C:cytoplasm"/>
    <property type="evidence" value="ECO:0007669"/>
    <property type="project" value="TreeGrafter"/>
</dbReference>
<dbReference type="PANTHER" id="PTHR12170">
    <property type="entry name" value="MACROPHAGE ERYTHROBLAST ATTACHER-RELATED"/>
    <property type="match status" value="1"/>
</dbReference>
<name>A0AAX4HC99_9ASCO</name>
<dbReference type="Proteomes" id="UP001338582">
    <property type="component" value="Chromosome 4"/>
</dbReference>
<organism evidence="3 4">
    <name type="scientific">Australozyma saopauloensis</name>
    <dbReference type="NCBI Taxonomy" id="291208"/>
    <lineage>
        <taxon>Eukaryota</taxon>
        <taxon>Fungi</taxon>
        <taxon>Dikarya</taxon>
        <taxon>Ascomycota</taxon>
        <taxon>Saccharomycotina</taxon>
        <taxon>Pichiomycetes</taxon>
        <taxon>Metschnikowiaceae</taxon>
        <taxon>Australozyma</taxon>
    </lineage>
</organism>
<dbReference type="PANTHER" id="PTHR12170:SF3">
    <property type="entry name" value="GH10162P"/>
    <property type="match status" value="1"/>
</dbReference>
<dbReference type="KEGG" id="asau:88174618"/>
<evidence type="ECO:0000259" key="2">
    <source>
        <dbReference type="Pfam" id="PF10607"/>
    </source>
</evidence>
<dbReference type="Pfam" id="PF10607">
    <property type="entry name" value="CTLH"/>
    <property type="match status" value="1"/>
</dbReference>
<evidence type="ECO:0000256" key="1">
    <source>
        <dbReference type="SAM" id="MobiDB-lite"/>
    </source>
</evidence>